<reference evidence="2 3" key="1">
    <citation type="journal article" date="2017" name="Genome Biol. Evol.">
        <title>Comparative Genomic Analysis Identifies a Campylobacter Clade Deficient in Selenium Metabolism.</title>
        <authorList>
            <person name="Miller W.G."/>
            <person name="Yee E."/>
            <person name="Lopes B.S."/>
            <person name="Chapman M.H."/>
            <person name="Huynh S."/>
            <person name="Bono J.L."/>
            <person name="Parker C.T."/>
            <person name="Strachan N.J.C."/>
            <person name="Forbes K.J."/>
        </authorList>
    </citation>
    <scope>NUCLEOTIDE SEQUENCE [LARGE SCALE GENOMIC DNA]</scope>
    <source>
        <strain evidence="2 3">RM8964</strain>
    </source>
</reference>
<evidence type="ECO:0000256" key="1">
    <source>
        <dbReference type="SAM" id="Coils"/>
    </source>
</evidence>
<dbReference type="RefSeq" id="WP_086333585.1">
    <property type="nucleotide sequence ID" value="NZ_CP018791.1"/>
</dbReference>
<accession>A0A1X9T0L2</accession>
<keyword evidence="1" id="KW-0175">Coiled coil</keyword>
<proteinExistence type="predicted"/>
<gene>
    <name evidence="2" type="ORF">CVIC8964_0667</name>
</gene>
<protein>
    <submittedName>
        <fullName evidence="2">Uncharacterized protein</fullName>
    </submittedName>
</protein>
<evidence type="ECO:0000313" key="2">
    <source>
        <dbReference type="EMBL" id="ARR02082.1"/>
    </source>
</evidence>
<dbReference type="STRING" id="1660074.CVIC8964_0667"/>
<organism evidence="2 3">
    <name type="scientific">Campylobacter vicugnae</name>
    <dbReference type="NCBI Taxonomy" id="1660076"/>
    <lineage>
        <taxon>Bacteria</taxon>
        <taxon>Pseudomonadati</taxon>
        <taxon>Campylobacterota</taxon>
        <taxon>Epsilonproteobacteria</taxon>
        <taxon>Campylobacterales</taxon>
        <taxon>Campylobacteraceae</taxon>
        <taxon>Campylobacter</taxon>
    </lineage>
</organism>
<name>A0A1X9T0L2_9BACT</name>
<evidence type="ECO:0000313" key="3">
    <source>
        <dbReference type="Proteomes" id="UP000194265"/>
    </source>
</evidence>
<sequence length="73" mass="8888">MENMDYQEIKEQIKEEKLQRTMREKKNKKIEAQLKKVEKLEFQFNREKIKLQAMMAKENNAMNSSDSTDNIYE</sequence>
<dbReference type="EMBL" id="CP018791">
    <property type="protein sequence ID" value="ARR02082.1"/>
    <property type="molecule type" value="Genomic_DNA"/>
</dbReference>
<dbReference type="AlphaFoldDB" id="A0A1X9T0L2"/>
<dbReference type="Proteomes" id="UP000194265">
    <property type="component" value="Chromosome"/>
</dbReference>
<feature type="coiled-coil region" evidence="1">
    <location>
        <begin position="15"/>
        <end position="43"/>
    </location>
</feature>